<organism evidence="2 3">
    <name type="scientific">Enterovibrio coralii</name>
    <dbReference type="NCBI Taxonomy" id="294935"/>
    <lineage>
        <taxon>Bacteria</taxon>
        <taxon>Pseudomonadati</taxon>
        <taxon>Pseudomonadota</taxon>
        <taxon>Gammaproteobacteria</taxon>
        <taxon>Vibrionales</taxon>
        <taxon>Vibrionaceae</taxon>
        <taxon>Enterovibrio</taxon>
    </lineage>
</organism>
<dbReference type="PROSITE" id="PS00695">
    <property type="entry name" value="ENT_VIR_OMP_2"/>
    <property type="match status" value="1"/>
</dbReference>
<gene>
    <name evidence="2" type="ORF">ATN88_15255</name>
</gene>
<evidence type="ECO:0000256" key="1">
    <source>
        <dbReference type="SAM" id="SignalP"/>
    </source>
</evidence>
<dbReference type="GO" id="GO:0044384">
    <property type="term" value="C:host outer membrane"/>
    <property type="evidence" value="ECO:0007669"/>
    <property type="project" value="InterPro"/>
</dbReference>
<name>A0A135I2G0_9GAMM</name>
<reference evidence="2 3" key="1">
    <citation type="submission" date="2015-11" db="EMBL/GenBank/DDBJ databases">
        <title>Genomic Taxonomy of the Vibrionaceae.</title>
        <authorList>
            <person name="Gomez-Gil B."/>
            <person name="Enciso-Ibarra J."/>
        </authorList>
    </citation>
    <scope>NUCLEOTIDE SEQUENCE [LARGE SCALE GENOMIC DNA]</scope>
    <source>
        <strain evidence="2 3">CAIM 912</strain>
    </source>
</reference>
<feature type="chain" id="PRO_5007465532" description="Outer membrane protein beta-barrel domain-containing protein" evidence="1">
    <location>
        <begin position="20"/>
        <end position="157"/>
    </location>
</feature>
<dbReference type="RefSeq" id="WP_067420124.1">
    <property type="nucleotide sequence ID" value="NZ_LNTY01000062.1"/>
</dbReference>
<dbReference type="Proteomes" id="UP000070529">
    <property type="component" value="Unassembled WGS sequence"/>
</dbReference>
<accession>A0A135I2G0</accession>
<protein>
    <recommendedName>
        <fullName evidence="4">Outer membrane protein beta-barrel domain-containing protein</fullName>
    </recommendedName>
</protein>
<dbReference type="OrthoDB" id="5902984at2"/>
<dbReference type="InterPro" id="IPR000758">
    <property type="entry name" value="Enterovir_OMP"/>
</dbReference>
<evidence type="ECO:0000313" key="3">
    <source>
        <dbReference type="Proteomes" id="UP000070529"/>
    </source>
</evidence>
<feature type="signal peptide" evidence="1">
    <location>
        <begin position="1"/>
        <end position="19"/>
    </location>
</feature>
<proteinExistence type="predicted"/>
<keyword evidence="1" id="KW-0732">Signal</keyword>
<keyword evidence="3" id="KW-1185">Reference proteome</keyword>
<dbReference type="EMBL" id="LNTY01000062">
    <property type="protein sequence ID" value="KXF79636.1"/>
    <property type="molecule type" value="Genomic_DNA"/>
</dbReference>
<evidence type="ECO:0008006" key="4">
    <source>
        <dbReference type="Google" id="ProtNLM"/>
    </source>
</evidence>
<dbReference type="AlphaFoldDB" id="A0A135I2G0"/>
<sequence length="157" mass="17567">MRKLLLAITLQLVAFFAFAQGSLPLYEYVEENNKPWFSNSLKTGNQTFDSWTISSGYHYPVHEKVNVFLATELTTDSVISSGAKGVSSGVQFNVSEVLSFDSSIQAERINEETIGVFGMSSTFRISDSLNLEAKVDYNFNQMPQNSTNYQLGVGYRF</sequence>
<comment type="caution">
    <text evidence="2">The sequence shown here is derived from an EMBL/GenBank/DDBJ whole genome shotgun (WGS) entry which is preliminary data.</text>
</comment>
<evidence type="ECO:0000313" key="2">
    <source>
        <dbReference type="EMBL" id="KXF79636.1"/>
    </source>
</evidence>